<dbReference type="SMART" id="SM00256">
    <property type="entry name" value="FBOX"/>
    <property type="match status" value="1"/>
</dbReference>
<dbReference type="EMBL" id="GHES01004870">
    <property type="protein sequence ID" value="MPA35429.1"/>
    <property type="molecule type" value="Transcribed_RNA"/>
</dbReference>
<organism evidence="2">
    <name type="scientific">Davidia involucrata</name>
    <name type="common">Dove tree</name>
    <dbReference type="NCBI Taxonomy" id="16924"/>
    <lineage>
        <taxon>Eukaryota</taxon>
        <taxon>Viridiplantae</taxon>
        <taxon>Streptophyta</taxon>
        <taxon>Embryophyta</taxon>
        <taxon>Tracheophyta</taxon>
        <taxon>Spermatophyta</taxon>
        <taxon>Magnoliopsida</taxon>
        <taxon>eudicotyledons</taxon>
        <taxon>Gunneridae</taxon>
        <taxon>Pentapetalae</taxon>
        <taxon>asterids</taxon>
        <taxon>Cornales</taxon>
        <taxon>Nyssaceae</taxon>
        <taxon>Davidia</taxon>
    </lineage>
</organism>
<sequence>MSSRDLPIEIVIDILWRLPVKTLIRFRSVCKSWRSIISDSSFITTHFNNNNSSDADLLCMWRENGFKTTCTLVCSKTLDKLSEVELPLPGCKSGDCGCHIVGSCNGLLCLYVEIFDPFDTNIYLWNPSVRKLKTLPSSLHPEEFIKPETYVVLGFGFDHRTRDFKVVRILYNQQPLVEVYTLSTDSWRSIEVAVPFIFIYSSPDVPFVCRSFHWPAYSSGDVFRQLIVSFDISEEAFGEIMLPNYQVDGDKLHESIKVYKGLLALFVWSTHCCHVWVMKEYGVPESWMKQLTIFSQTSVSRSLGFTKDNEVILEGKEKELVAYDFENQNFRKIDIQNPFACNLVTFLESLFLLEGENEVFGQ</sequence>
<evidence type="ECO:0000313" key="2">
    <source>
        <dbReference type="EMBL" id="MPA35429.1"/>
    </source>
</evidence>
<dbReference type="InterPro" id="IPR001810">
    <property type="entry name" value="F-box_dom"/>
</dbReference>
<dbReference type="NCBIfam" id="TIGR01640">
    <property type="entry name" value="F_box_assoc_1"/>
    <property type="match status" value="1"/>
</dbReference>
<gene>
    <name evidence="2" type="ORF">Din_004870</name>
</gene>
<dbReference type="SUPFAM" id="SSF81383">
    <property type="entry name" value="F-box domain"/>
    <property type="match status" value="1"/>
</dbReference>
<name>A0A5B6YUY8_DAVIN</name>
<evidence type="ECO:0000259" key="1">
    <source>
        <dbReference type="PROSITE" id="PS50181"/>
    </source>
</evidence>
<feature type="domain" description="F-box" evidence="1">
    <location>
        <begin position="1"/>
        <end position="46"/>
    </location>
</feature>
<dbReference type="InterPro" id="IPR006527">
    <property type="entry name" value="F-box-assoc_dom_typ1"/>
</dbReference>
<dbReference type="Gene3D" id="1.20.1280.50">
    <property type="match status" value="1"/>
</dbReference>
<dbReference type="AlphaFoldDB" id="A0A5B6YUY8"/>
<dbReference type="CDD" id="cd22157">
    <property type="entry name" value="F-box_AtFBW1-like"/>
    <property type="match status" value="1"/>
</dbReference>
<protein>
    <recommendedName>
        <fullName evidence="1">F-box domain-containing protein</fullName>
    </recommendedName>
</protein>
<dbReference type="PANTHER" id="PTHR31672">
    <property type="entry name" value="BNACNNG10540D PROTEIN"/>
    <property type="match status" value="1"/>
</dbReference>
<dbReference type="InterPro" id="IPR050796">
    <property type="entry name" value="SCF_F-box_component"/>
</dbReference>
<dbReference type="InterPro" id="IPR036047">
    <property type="entry name" value="F-box-like_dom_sf"/>
</dbReference>
<dbReference type="Pfam" id="PF07734">
    <property type="entry name" value="FBA_1"/>
    <property type="match status" value="1"/>
</dbReference>
<accession>A0A5B6YUY8</accession>
<dbReference type="PANTHER" id="PTHR31672:SF10">
    <property type="entry name" value="F-BOX DOMAIN-CONTAINING PROTEIN"/>
    <property type="match status" value="1"/>
</dbReference>
<dbReference type="InterPro" id="IPR017451">
    <property type="entry name" value="F-box-assoc_interact_dom"/>
</dbReference>
<proteinExistence type="predicted"/>
<dbReference type="Pfam" id="PF00646">
    <property type="entry name" value="F-box"/>
    <property type="match status" value="1"/>
</dbReference>
<dbReference type="PROSITE" id="PS50181">
    <property type="entry name" value="FBOX"/>
    <property type="match status" value="1"/>
</dbReference>
<reference evidence="2" key="1">
    <citation type="submission" date="2019-08" db="EMBL/GenBank/DDBJ databases">
        <title>Reference gene set and small RNA set construction with multiple tissues from Davidia involucrata Baill.</title>
        <authorList>
            <person name="Yang H."/>
            <person name="Zhou C."/>
            <person name="Li G."/>
            <person name="Wang J."/>
            <person name="Gao P."/>
            <person name="Wang M."/>
            <person name="Wang R."/>
            <person name="Zhao Y."/>
        </authorList>
    </citation>
    <scope>NUCLEOTIDE SEQUENCE</scope>
    <source>
        <tissue evidence="2">Mixed with DoveR01_LX</tissue>
    </source>
</reference>